<keyword evidence="1" id="KW-0648">Protein biosynthesis</keyword>
<gene>
    <name evidence="1" type="primary">fusA</name>
    <name evidence="1" type="ORF">RV045_07715</name>
</gene>
<dbReference type="Proteomes" id="UP001364695">
    <property type="component" value="Unassembled WGS sequence"/>
</dbReference>
<evidence type="ECO:0000313" key="1">
    <source>
        <dbReference type="EMBL" id="MEJ7138316.1"/>
    </source>
</evidence>
<keyword evidence="1" id="KW-0251">Elongation factor</keyword>
<sequence length="700" mass="77486">MARKTPIERYRNIGISAHIDAGKTTTTERILFYTGVNHKIGEVHDGAATMDWMEQEQERGITITSAATTCFWKGMDLSFPEHRINIIDTPGHVDFTIEVERSMRVLDGACMVYCAVGGVQPQSETVWRQANKYRVPRLAFVNKMDRTGANFFKVYDQMKLRLKANPVPIVIPIGAEENFRGVVDLRKMKAIIWDEESQGMKFNFEEIPAELLADAKKWRESMVEAAAEASEELMNKYLEEGDLTEEEITLGLRTRTIAGEIQPMLCGTAFKNKGVQRMLDAVIELMPSPIDIPPVTGTDDDEVETSRKADDGEKFSALAFKLMTDPFVGQLTFVRVYSGVLSKGDSVYNPVKGKKERIGRIVQMHANERQEVDEIRAGDIAACVGLKEVTTGETLCDPNAIVTLERMVFPEPVITQAVEPKTKADQEKMGVALQRLAAEDPSFRVKTDEESGQTLIAGMGELHLEIIVDRMKREFGVEANVGKPQVAYRETIRKTVEDVEGKFVRQSGGKGQYGHVVLKIEPMEPGKGFEFVDAIKGGVVPREFIPAVEKGLIDTLPNGVLAGFPVVDVKVTLTFGSYHDVDSNENAFKMAASIGFKDGCRKASPVILEPMMAVEVETPEDYAGNVMGDLSSRRGMVQGMDDMVGGGKVIKAEVPLSEMFGYSTTLRSMSQGRATYTMEFKHYSEAPKNVADAIITSRAK</sequence>
<dbReference type="EMBL" id="JAWDIE010000009">
    <property type="protein sequence ID" value="MEJ7138316.1"/>
    <property type="molecule type" value="Genomic_DNA"/>
</dbReference>
<comment type="caution">
    <text evidence="1">The sequence shown here is derived from an EMBL/GenBank/DDBJ whole genome shotgun (WGS) entry which is preliminary data.</text>
</comment>
<proteinExistence type="predicted"/>
<accession>A0ACC6P245</accession>
<keyword evidence="2" id="KW-1185">Reference proteome</keyword>
<organism evidence="1 2">
    <name type="scientific">Amphibiibacter pelophylacis</name>
    <dbReference type="NCBI Taxonomy" id="1799477"/>
    <lineage>
        <taxon>Bacteria</taxon>
        <taxon>Pseudomonadati</taxon>
        <taxon>Pseudomonadota</taxon>
        <taxon>Betaproteobacteria</taxon>
        <taxon>Burkholderiales</taxon>
        <taxon>Sphaerotilaceae</taxon>
        <taxon>Amphibiibacter</taxon>
    </lineage>
</organism>
<protein>
    <submittedName>
        <fullName evidence="1">Elongation factor G</fullName>
    </submittedName>
</protein>
<evidence type="ECO:0000313" key="2">
    <source>
        <dbReference type="Proteomes" id="UP001364695"/>
    </source>
</evidence>
<reference evidence="1" key="1">
    <citation type="submission" date="2023-10" db="EMBL/GenBank/DDBJ databases">
        <title>Amphibacter perezi, gen. nov., sp. nov. a novel taxa of the family Comamonadaceae, class Betaproteobacteria isolated from the skin microbiota of Pelophylax perezi from different populations.</title>
        <authorList>
            <person name="Costa S."/>
            <person name="Proenca D.N."/>
            <person name="Lopes I."/>
            <person name="Morais P.V."/>
        </authorList>
    </citation>
    <scope>NUCLEOTIDE SEQUENCE</scope>
    <source>
        <strain evidence="1">SL12-8</strain>
    </source>
</reference>
<name>A0ACC6P245_9BURK</name>